<name>H5XWK3_9FIRM</name>
<dbReference type="HOGENOM" id="CLU_110617_0_0_9"/>
<keyword evidence="4" id="KW-0472">Membrane</keyword>
<dbReference type="eggNOG" id="ENOG5032USA">
    <property type="taxonomic scope" value="Bacteria"/>
</dbReference>
<proteinExistence type="predicted"/>
<keyword evidence="3" id="KW-0446">Lipid-binding</keyword>
<evidence type="ECO:0000256" key="1">
    <source>
        <dbReference type="ARBA" id="ARBA00004255"/>
    </source>
</evidence>
<accession>H5XWK3</accession>
<organism evidence="5 6">
    <name type="scientific">Desulfosporosinus youngiae DSM 17734</name>
    <dbReference type="NCBI Taxonomy" id="768710"/>
    <lineage>
        <taxon>Bacteria</taxon>
        <taxon>Bacillati</taxon>
        <taxon>Bacillota</taxon>
        <taxon>Clostridia</taxon>
        <taxon>Eubacteriales</taxon>
        <taxon>Desulfitobacteriaceae</taxon>
        <taxon>Desulfosporosinus</taxon>
    </lineage>
</organism>
<evidence type="ECO:0000313" key="5">
    <source>
        <dbReference type="EMBL" id="EHQ90511.1"/>
    </source>
</evidence>
<dbReference type="Pfam" id="PF05719">
    <property type="entry name" value="GPP34"/>
    <property type="match status" value="1"/>
</dbReference>
<dbReference type="GO" id="GO:0070273">
    <property type="term" value="F:phosphatidylinositol-4-phosphate binding"/>
    <property type="evidence" value="ECO:0007669"/>
    <property type="project" value="InterPro"/>
</dbReference>
<dbReference type="Gene3D" id="1.10.3630.10">
    <property type="entry name" value="yeast vps74-n-term truncation variant domain like"/>
    <property type="match status" value="1"/>
</dbReference>
<reference evidence="5 6" key="1">
    <citation type="submission" date="2011-11" db="EMBL/GenBank/DDBJ databases">
        <title>The Noncontiguous Finished genome of Desulfosporosinus youngiae DSM 17734.</title>
        <authorList>
            <consortium name="US DOE Joint Genome Institute (JGI-PGF)"/>
            <person name="Lucas S."/>
            <person name="Han J."/>
            <person name="Lapidus A."/>
            <person name="Cheng J.-F."/>
            <person name="Goodwin L."/>
            <person name="Pitluck S."/>
            <person name="Peters L."/>
            <person name="Ovchinnikova G."/>
            <person name="Lu M."/>
            <person name="Land M.L."/>
            <person name="Hauser L."/>
            <person name="Pester M."/>
            <person name="Spring S."/>
            <person name="Ollivier B."/>
            <person name="Rattei T."/>
            <person name="Klenk H.-P."/>
            <person name="Wagner M."/>
            <person name="Loy A."/>
            <person name="Woyke T.J."/>
        </authorList>
    </citation>
    <scope>NUCLEOTIDE SEQUENCE [LARGE SCALE GENOMIC DNA]</scope>
    <source>
        <strain evidence="5 6">DSM 17734</strain>
    </source>
</reference>
<dbReference type="RefSeq" id="WP_007784938.1">
    <property type="nucleotide sequence ID" value="NZ_CM001441.1"/>
</dbReference>
<evidence type="ECO:0008006" key="7">
    <source>
        <dbReference type="Google" id="ProtNLM"/>
    </source>
</evidence>
<dbReference type="OrthoDB" id="2314846at2"/>
<keyword evidence="2" id="KW-0333">Golgi apparatus</keyword>
<dbReference type="InterPro" id="IPR008628">
    <property type="entry name" value="GPP34-like"/>
</dbReference>
<evidence type="ECO:0000256" key="4">
    <source>
        <dbReference type="ARBA" id="ARBA00023136"/>
    </source>
</evidence>
<evidence type="ECO:0000313" key="6">
    <source>
        <dbReference type="Proteomes" id="UP000005104"/>
    </source>
</evidence>
<keyword evidence="6" id="KW-1185">Reference proteome</keyword>
<sequence length="213" mass="23755">MKNLSITQEYVLCSLNKKGNFPTLSIKIPVCVVASGLIELLLNNCIKIDENKKLCVISDLGAEQVYLKSLYDSLNKPKPIKIQEIALEYNLSFTSKKLNVLVADIGNSLADRDCVTPEKGGIFGNGFYFIPNPDEVDRVIQKIRAELLESGTVSDETIALVSLLEEGGQIKNYFSKYESEQLKVRLKEIKKAPSNQLLKQMLDYVDSFMIGLG</sequence>
<evidence type="ECO:0000256" key="2">
    <source>
        <dbReference type="ARBA" id="ARBA00023034"/>
    </source>
</evidence>
<dbReference type="InterPro" id="IPR038261">
    <property type="entry name" value="GPP34-like_sf"/>
</dbReference>
<dbReference type="GO" id="GO:0005737">
    <property type="term" value="C:cytoplasm"/>
    <property type="evidence" value="ECO:0007669"/>
    <property type="project" value="UniProtKB-ARBA"/>
</dbReference>
<dbReference type="GO" id="GO:0012505">
    <property type="term" value="C:endomembrane system"/>
    <property type="evidence" value="ECO:0007669"/>
    <property type="project" value="UniProtKB-ARBA"/>
</dbReference>
<dbReference type="AlphaFoldDB" id="H5XWK3"/>
<dbReference type="EMBL" id="CM001441">
    <property type="protein sequence ID" value="EHQ90511.1"/>
    <property type="molecule type" value="Genomic_DNA"/>
</dbReference>
<comment type="subcellular location">
    <subcellularLocation>
        <location evidence="1">Golgi apparatus membrane</location>
        <topology evidence="1">Peripheral membrane protein</topology>
        <orientation evidence="1">Cytoplasmic side</orientation>
    </subcellularLocation>
</comment>
<protein>
    <recommendedName>
        <fullName evidence="7">Golgi phosphoprotein 3 (GPP34)</fullName>
    </recommendedName>
</protein>
<dbReference type="Proteomes" id="UP000005104">
    <property type="component" value="Chromosome"/>
</dbReference>
<gene>
    <name evidence="5" type="ORF">DesyoDRAFT_3504</name>
</gene>
<evidence type="ECO:0000256" key="3">
    <source>
        <dbReference type="ARBA" id="ARBA00023121"/>
    </source>
</evidence>
<dbReference type="STRING" id="768710.DesyoDRAFT_3504"/>